<reference evidence="1 2" key="1">
    <citation type="submission" date="2019-05" db="EMBL/GenBank/DDBJ databases">
        <authorList>
            <consortium name="Pathogen Informatics"/>
        </authorList>
    </citation>
    <scope>NUCLEOTIDE SEQUENCE [LARGE SCALE GENOMIC DNA]</scope>
    <source>
        <strain evidence="1 2">NCTC10696</strain>
    </source>
</reference>
<organism evidence="1 2">
    <name type="scientific">Pseudomonas synxantha</name>
    <dbReference type="NCBI Taxonomy" id="47883"/>
    <lineage>
        <taxon>Bacteria</taxon>
        <taxon>Pseudomonadati</taxon>
        <taxon>Pseudomonadota</taxon>
        <taxon>Gammaproteobacteria</taxon>
        <taxon>Pseudomonadales</taxon>
        <taxon>Pseudomonadaceae</taxon>
        <taxon>Pseudomonas</taxon>
    </lineage>
</organism>
<dbReference type="EMBL" id="LR590482">
    <property type="protein sequence ID" value="VTQ89224.1"/>
    <property type="molecule type" value="Genomic_DNA"/>
</dbReference>
<name>A0AAX3I073_9PSED</name>
<accession>A0AAX3I073</accession>
<proteinExistence type="predicted"/>
<dbReference type="AlphaFoldDB" id="A0AAX3I073"/>
<evidence type="ECO:0000313" key="1">
    <source>
        <dbReference type="EMBL" id="VTQ89224.1"/>
    </source>
</evidence>
<dbReference type="Proteomes" id="UP000306562">
    <property type="component" value="Chromosome"/>
</dbReference>
<protein>
    <submittedName>
        <fullName evidence="1">Uncharacterized protein</fullName>
    </submittedName>
</protein>
<sequence length="45" mass="5267">MALLSVMSNYLSIRGKFFIRFYVLSEKVAETYFNFKVVVALESVR</sequence>
<evidence type="ECO:0000313" key="2">
    <source>
        <dbReference type="Proteomes" id="UP000306562"/>
    </source>
</evidence>
<gene>
    <name evidence="1" type="ORF">NCTC10696_00496</name>
</gene>